<dbReference type="Pfam" id="PF07463">
    <property type="entry name" value="NUMOD4"/>
    <property type="match status" value="1"/>
</dbReference>
<accession>A0A5B9N232</accession>
<evidence type="ECO:0000313" key="2">
    <source>
        <dbReference type="EMBL" id="QEG08207.1"/>
    </source>
</evidence>
<evidence type="ECO:0000313" key="3">
    <source>
        <dbReference type="Proteomes" id="UP000323499"/>
    </source>
</evidence>
<keyword evidence="2" id="KW-0378">Hydrolase</keyword>
<protein>
    <submittedName>
        <fullName evidence="2">HNH endonuclease</fullName>
    </submittedName>
</protein>
<dbReference type="GO" id="GO:0004519">
    <property type="term" value="F:endonuclease activity"/>
    <property type="evidence" value="ECO:0007669"/>
    <property type="project" value="UniProtKB-KW"/>
</dbReference>
<dbReference type="Gene3D" id="3.90.75.20">
    <property type="match status" value="1"/>
</dbReference>
<keyword evidence="3" id="KW-1185">Reference proteome</keyword>
<evidence type="ECO:0000259" key="1">
    <source>
        <dbReference type="Pfam" id="PF07463"/>
    </source>
</evidence>
<organism evidence="2 3">
    <name type="scientific">Escherichia phage Paul</name>
    <dbReference type="NCBI Taxonomy" id="2589659"/>
    <lineage>
        <taxon>Viruses</taxon>
        <taxon>Duplodnaviria</taxon>
        <taxon>Heunggongvirae</taxon>
        <taxon>Uroviricota</taxon>
        <taxon>Caudoviricetes</taxon>
        <taxon>Mktvariviridae</taxon>
        <taxon>Gordonclarkvirinae</taxon>
        <taxon>Kuravirus</taxon>
        <taxon>Kuravirus paul</taxon>
    </lineage>
</organism>
<feature type="domain" description="NUMOD4" evidence="1">
    <location>
        <begin position="2"/>
        <end position="40"/>
    </location>
</feature>
<dbReference type="InterPro" id="IPR010902">
    <property type="entry name" value="NUMOD4"/>
</dbReference>
<proteinExistence type="predicted"/>
<reference evidence="3" key="1">
    <citation type="submission" date="2019-06" db="EMBL/GenBank/DDBJ databases">
        <title>Complete Genome Sequence of Escherichia coli Phage Paul.</title>
        <authorList>
            <person name="Holt A."/>
            <person name="Saldana R."/>
            <person name="Moreland R."/>
            <person name="Gill J.J."/>
            <person name="Liu M."/>
            <person name="Ramsey J."/>
        </authorList>
    </citation>
    <scope>NUCLEOTIDE SEQUENCE [LARGE SCALE GENOMIC DNA]</scope>
</reference>
<dbReference type="SUPFAM" id="SSF54060">
    <property type="entry name" value="His-Me finger endonucleases"/>
    <property type="match status" value="1"/>
</dbReference>
<name>A0A5B9N232_9CAUD</name>
<dbReference type="Proteomes" id="UP000323499">
    <property type="component" value="Segment"/>
</dbReference>
<sequence length="170" mass="19562">MEEWKDVVGYEELFSISNRGRLFSKRTNRILRLNPINGYLSHVTKIGGRQGVYKCLKIHQLVAKAFKENPNNYPVVNHIDGDKFNNFEDNLEWVTVSGNVQHAFREGLILPRKGEECPNAKLTEELINFCKENYVPRDREFGIAAMSRRFGVNRATLGSAIRGDTWNHLP</sequence>
<keyword evidence="2" id="KW-0540">Nuclease</keyword>
<dbReference type="GO" id="GO:0016788">
    <property type="term" value="F:hydrolase activity, acting on ester bonds"/>
    <property type="evidence" value="ECO:0007669"/>
    <property type="project" value="InterPro"/>
</dbReference>
<dbReference type="InterPro" id="IPR044925">
    <property type="entry name" value="His-Me_finger_sf"/>
</dbReference>
<dbReference type="EMBL" id="MN045231">
    <property type="protein sequence ID" value="QEG08207.1"/>
    <property type="molecule type" value="Genomic_DNA"/>
</dbReference>
<gene>
    <name evidence="2" type="ORF">CPT_Paul_111</name>
</gene>
<keyword evidence="2" id="KW-0255">Endonuclease</keyword>